<dbReference type="Pfam" id="PF13715">
    <property type="entry name" value="CarbopepD_reg_2"/>
    <property type="match status" value="1"/>
</dbReference>
<evidence type="ECO:0000256" key="8">
    <source>
        <dbReference type="SAM" id="SignalP"/>
    </source>
</evidence>
<evidence type="ECO:0000256" key="3">
    <source>
        <dbReference type="ARBA" id="ARBA00022452"/>
    </source>
</evidence>
<evidence type="ECO:0000313" key="11">
    <source>
        <dbReference type="Proteomes" id="UP000290545"/>
    </source>
</evidence>
<proteinExistence type="inferred from homology"/>
<dbReference type="InterPro" id="IPR023996">
    <property type="entry name" value="TonB-dep_OMP_SusC/RagA"/>
</dbReference>
<protein>
    <submittedName>
        <fullName evidence="10">TonB-dependent receptor</fullName>
    </submittedName>
</protein>
<dbReference type="Gene3D" id="2.170.130.10">
    <property type="entry name" value="TonB-dependent receptor, plug domain"/>
    <property type="match status" value="1"/>
</dbReference>
<keyword evidence="10" id="KW-0675">Receptor</keyword>
<evidence type="ECO:0000256" key="2">
    <source>
        <dbReference type="ARBA" id="ARBA00022448"/>
    </source>
</evidence>
<dbReference type="GO" id="GO:0009279">
    <property type="term" value="C:cell outer membrane"/>
    <property type="evidence" value="ECO:0007669"/>
    <property type="project" value="UniProtKB-SubCell"/>
</dbReference>
<comment type="caution">
    <text evidence="10">The sequence shown here is derived from an EMBL/GenBank/DDBJ whole genome shotgun (WGS) entry which is preliminary data.</text>
</comment>
<evidence type="ECO:0000313" key="10">
    <source>
        <dbReference type="EMBL" id="RXK87435.1"/>
    </source>
</evidence>
<organism evidence="10 11">
    <name type="scientific">Filimonas effusa</name>
    <dbReference type="NCBI Taxonomy" id="2508721"/>
    <lineage>
        <taxon>Bacteria</taxon>
        <taxon>Pseudomonadati</taxon>
        <taxon>Bacteroidota</taxon>
        <taxon>Chitinophagia</taxon>
        <taxon>Chitinophagales</taxon>
        <taxon>Chitinophagaceae</taxon>
        <taxon>Filimonas</taxon>
    </lineage>
</organism>
<dbReference type="InterPro" id="IPR008969">
    <property type="entry name" value="CarboxyPept-like_regulatory"/>
</dbReference>
<feature type="chain" id="PRO_5020524285" evidence="8">
    <location>
        <begin position="19"/>
        <end position="973"/>
    </location>
</feature>
<keyword evidence="11" id="KW-1185">Reference proteome</keyword>
<keyword evidence="3 7" id="KW-1134">Transmembrane beta strand</keyword>
<dbReference type="InterPro" id="IPR037066">
    <property type="entry name" value="Plug_dom_sf"/>
</dbReference>
<dbReference type="Proteomes" id="UP000290545">
    <property type="component" value="Unassembled WGS sequence"/>
</dbReference>
<keyword evidence="6 7" id="KW-0998">Cell outer membrane</keyword>
<evidence type="ECO:0000256" key="5">
    <source>
        <dbReference type="ARBA" id="ARBA00023136"/>
    </source>
</evidence>
<feature type="signal peptide" evidence="8">
    <location>
        <begin position="1"/>
        <end position="18"/>
    </location>
</feature>
<evidence type="ECO:0000259" key="9">
    <source>
        <dbReference type="Pfam" id="PF07715"/>
    </source>
</evidence>
<dbReference type="InterPro" id="IPR036942">
    <property type="entry name" value="Beta-barrel_TonB_sf"/>
</dbReference>
<keyword evidence="4 7" id="KW-0812">Transmembrane</keyword>
<dbReference type="InterPro" id="IPR039426">
    <property type="entry name" value="TonB-dep_rcpt-like"/>
</dbReference>
<dbReference type="PROSITE" id="PS52016">
    <property type="entry name" value="TONB_DEPENDENT_REC_3"/>
    <property type="match status" value="1"/>
</dbReference>
<dbReference type="Gene3D" id="2.40.170.20">
    <property type="entry name" value="TonB-dependent receptor, beta-barrel domain"/>
    <property type="match status" value="1"/>
</dbReference>
<feature type="domain" description="TonB-dependent receptor plug" evidence="9">
    <location>
        <begin position="113"/>
        <end position="220"/>
    </location>
</feature>
<dbReference type="OrthoDB" id="9768177at2"/>
<sequence length="973" mass="108150">MKKLLLLLWLLSSLVVTAQTGKTVSGKVTDETGAPLLGVSVTLSGRTTGTATNAEGRFRIAVPSDTAQITFSYTGMLDQTFRVGTKNVIDVVMTRADKVLDQVVVVGYGTQKRRDVTGAVVSIKPADLENMPNVNIVQSLQGKLPGLTIVNTGTSAEGSTKMRVRAQNSISADAGPLIVLDGIQYEGFLSEINPNDIESIEVLKDASSAAIYGARAAGGVLLVTTKRGVAGKTTININSTIGISNIINRPDMMDATQFYNFKEARLGASSYEKEQFEKGVNTDWLSHAMQTGIMQEYGVAVSGGAEKTRYYISGNVNRTKGVAKNDQFNRYTFRVNMESDITSWLKYGTNTVLGYHDRPGVQANISNATRMNPLLEPYDANGNIKLQPNPDDMGVTNPLEGLNTTKEDVARSINTTNYFHIKFPFIKGLSLKTIAGYNYRNRLIETYEASTATLEGQSKKGVAIVNNQYKQDWSLENIFNYNRKFGLHNLDLTYVYTAREATTKYHDNTGVGFLGDYMSYYQFRLATSLTPSDTYEKQTQLSQLGRVNYNFNSKYLFTFSVRRDGFSAFGANNKYGVFPSVALGWNMERESFMQATSAWLTRSKLRLSYGENGNQAIAAYATMPTMSTDYYLNNDKTTLVGFYPNKLADPSLGWETTRQINIGWDFSMFNSRITGSIDYFAANTFDLLLNKNIPQINGVGSIRQNTGKTKSSGIEVALSTINIQKKRFSWRTDVNFARNRNSIVNVGLFGANGNALDNLGNRWFIGKPINVVYAYTFDGIWQEKDNILGSHMPEARPGDVRIKDINNDGKITTADMSVIGYADPRFTVGLMNTFTYGNWSMSFFINAVKGVTRYTEYMNTFFDGKTNIRQREWWTPENALSGYPANRDDSNPYGLNYFGKPNDASYIRLNDVSVSYRLPQSLLNKAKISRVEVFGNVKNVLTLTNFIGLDPEFTSDYGIPQVRAFLFGCRVGL</sequence>
<evidence type="ECO:0000256" key="7">
    <source>
        <dbReference type="PROSITE-ProRule" id="PRU01360"/>
    </source>
</evidence>
<dbReference type="AlphaFoldDB" id="A0A4Q1DES0"/>
<dbReference type="InterPro" id="IPR023997">
    <property type="entry name" value="TonB-dep_OMP_SusC/RagA_CS"/>
</dbReference>
<name>A0A4Q1DES0_9BACT</name>
<evidence type="ECO:0000256" key="6">
    <source>
        <dbReference type="ARBA" id="ARBA00023237"/>
    </source>
</evidence>
<comment type="subcellular location">
    <subcellularLocation>
        <location evidence="1 7">Cell outer membrane</location>
        <topology evidence="1 7">Multi-pass membrane protein</topology>
    </subcellularLocation>
</comment>
<gene>
    <name evidence="10" type="ORF">ESB13_05270</name>
</gene>
<keyword evidence="5 7" id="KW-0472">Membrane</keyword>
<dbReference type="NCBIfam" id="TIGR04057">
    <property type="entry name" value="SusC_RagA_signa"/>
    <property type="match status" value="1"/>
</dbReference>
<keyword evidence="2 7" id="KW-0813">Transport</keyword>
<comment type="similarity">
    <text evidence="7">Belongs to the TonB-dependent receptor family.</text>
</comment>
<dbReference type="NCBIfam" id="TIGR04056">
    <property type="entry name" value="OMP_RagA_SusC"/>
    <property type="match status" value="1"/>
</dbReference>
<dbReference type="Pfam" id="PF07715">
    <property type="entry name" value="Plug"/>
    <property type="match status" value="1"/>
</dbReference>
<dbReference type="SUPFAM" id="SSF49464">
    <property type="entry name" value="Carboxypeptidase regulatory domain-like"/>
    <property type="match status" value="1"/>
</dbReference>
<keyword evidence="8" id="KW-0732">Signal</keyword>
<dbReference type="EMBL" id="SDHZ01000001">
    <property type="protein sequence ID" value="RXK87435.1"/>
    <property type="molecule type" value="Genomic_DNA"/>
</dbReference>
<evidence type="ECO:0000256" key="1">
    <source>
        <dbReference type="ARBA" id="ARBA00004571"/>
    </source>
</evidence>
<dbReference type="SUPFAM" id="SSF56935">
    <property type="entry name" value="Porins"/>
    <property type="match status" value="1"/>
</dbReference>
<dbReference type="InterPro" id="IPR012910">
    <property type="entry name" value="Plug_dom"/>
</dbReference>
<reference evidence="10 11" key="1">
    <citation type="submission" date="2019-01" db="EMBL/GenBank/DDBJ databases">
        <title>Filimonas sp. strain TTM-71.</title>
        <authorList>
            <person name="Chen W.-M."/>
        </authorList>
    </citation>
    <scope>NUCLEOTIDE SEQUENCE [LARGE SCALE GENOMIC DNA]</scope>
    <source>
        <strain evidence="10 11">TTM-71</strain>
    </source>
</reference>
<evidence type="ECO:0000256" key="4">
    <source>
        <dbReference type="ARBA" id="ARBA00022692"/>
    </source>
</evidence>
<accession>A0A4Q1DES0</accession>
<dbReference type="Gene3D" id="2.60.40.1120">
    <property type="entry name" value="Carboxypeptidase-like, regulatory domain"/>
    <property type="match status" value="1"/>
</dbReference>